<dbReference type="GO" id="GO:0008047">
    <property type="term" value="F:enzyme activator activity"/>
    <property type="evidence" value="ECO:0007669"/>
    <property type="project" value="InterPro"/>
</dbReference>
<dbReference type="SUPFAM" id="SSF53163">
    <property type="entry name" value="HybD-like"/>
    <property type="match status" value="1"/>
</dbReference>
<organism evidence="5 6">
    <name type="scientific">Archaeoglobus veneficus (strain DSM 11195 / SNP6)</name>
    <dbReference type="NCBI Taxonomy" id="693661"/>
    <lineage>
        <taxon>Archaea</taxon>
        <taxon>Methanobacteriati</taxon>
        <taxon>Methanobacteriota</taxon>
        <taxon>Archaeoglobi</taxon>
        <taxon>Archaeoglobales</taxon>
        <taxon>Archaeoglobaceae</taxon>
        <taxon>Archaeoglobus</taxon>
    </lineage>
</organism>
<reference evidence="5 6" key="1">
    <citation type="submission" date="2011-03" db="EMBL/GenBank/DDBJ databases">
        <title>The complete genome of Archaeoglobus veneficus SNP6.</title>
        <authorList>
            <consortium name="US DOE Joint Genome Institute (JGI-PGF)"/>
            <person name="Lucas S."/>
            <person name="Copeland A."/>
            <person name="Lapidus A."/>
            <person name="Bruce D."/>
            <person name="Goodwin L."/>
            <person name="Pitluck S."/>
            <person name="Kyrpides N."/>
            <person name="Mavromatis K."/>
            <person name="Pagani I."/>
            <person name="Ivanova N."/>
            <person name="Mikhailova N."/>
            <person name="Lu M."/>
            <person name="Detter J.C."/>
            <person name="Tapia R."/>
            <person name="Han C."/>
            <person name="Land M."/>
            <person name="Hauser L."/>
            <person name="Markowitz V."/>
            <person name="Cheng J.-F."/>
            <person name="Hugenholtz P."/>
            <person name="Woyke T."/>
            <person name="Wu D."/>
            <person name="Spring S."/>
            <person name="Brambilla E."/>
            <person name="Klenk H.-P."/>
            <person name="Eisen J.A."/>
        </authorList>
    </citation>
    <scope>NUCLEOTIDE SEQUENCE [LARGE SCALE GENOMIC DNA]</scope>
    <source>
        <strain>SNP6</strain>
    </source>
</reference>
<proteinExistence type="inferred from homology"/>
<sequence>MEKSLDDKTEQSGKMKKLVVGIGNAVLGDDSIGIRVAKELENEFEVKVTTPSALLEAIAGYDRVVIVDAISGAGEIGDVFEVELPENPRFTSSHSLGIIEMLSLGKVLYPEKMPKEVRIVAIEVGRMQIGEGLSEEVERALEKAVAFVREILS</sequence>
<dbReference type="Pfam" id="PF01750">
    <property type="entry name" value="HycI"/>
    <property type="match status" value="1"/>
</dbReference>
<evidence type="ECO:0000256" key="4">
    <source>
        <dbReference type="ARBA" id="ARBA00022801"/>
    </source>
</evidence>
<evidence type="ECO:0000256" key="1">
    <source>
        <dbReference type="ARBA" id="ARBA00006814"/>
    </source>
</evidence>
<dbReference type="STRING" id="693661.Arcve_1856"/>
<gene>
    <name evidence="5" type="ordered locus">Arcve_1856</name>
</gene>
<evidence type="ECO:0000256" key="3">
    <source>
        <dbReference type="ARBA" id="ARBA00022750"/>
    </source>
</evidence>
<evidence type="ECO:0000256" key="2">
    <source>
        <dbReference type="ARBA" id="ARBA00022670"/>
    </source>
</evidence>
<dbReference type="PANTHER" id="PTHR30302:SF1">
    <property type="entry name" value="HYDROGENASE 2 MATURATION PROTEASE"/>
    <property type="match status" value="1"/>
</dbReference>
<keyword evidence="6" id="KW-1185">Reference proteome</keyword>
<dbReference type="GO" id="GO:0004190">
    <property type="term" value="F:aspartic-type endopeptidase activity"/>
    <property type="evidence" value="ECO:0007669"/>
    <property type="project" value="UniProtKB-KW"/>
</dbReference>
<dbReference type="InterPro" id="IPR000671">
    <property type="entry name" value="Peptidase_A31"/>
</dbReference>
<dbReference type="Gene3D" id="3.40.50.1450">
    <property type="entry name" value="HybD-like"/>
    <property type="match status" value="1"/>
</dbReference>
<keyword evidence="3" id="KW-0064">Aspartyl protease</keyword>
<dbReference type="HOGENOM" id="CLU_099037_2_1_2"/>
<dbReference type="CDD" id="cd00518">
    <property type="entry name" value="H2MP"/>
    <property type="match status" value="1"/>
</dbReference>
<dbReference type="NCBIfam" id="TIGR00072">
    <property type="entry name" value="hydrog_prot"/>
    <property type="match status" value="1"/>
</dbReference>
<dbReference type="InterPro" id="IPR023430">
    <property type="entry name" value="Pept_HybD-like_dom_sf"/>
</dbReference>
<evidence type="ECO:0000313" key="6">
    <source>
        <dbReference type="Proteomes" id="UP000008136"/>
    </source>
</evidence>
<dbReference type="GO" id="GO:0016485">
    <property type="term" value="P:protein processing"/>
    <property type="evidence" value="ECO:0007669"/>
    <property type="project" value="TreeGrafter"/>
</dbReference>
<protein>
    <submittedName>
        <fullName evidence="5">Hydrogenase maturation protease</fullName>
    </submittedName>
</protein>
<accession>F2KRB7</accession>
<dbReference type="EMBL" id="CP002588">
    <property type="protein sequence ID" value="AEA47851.1"/>
    <property type="molecule type" value="Genomic_DNA"/>
</dbReference>
<evidence type="ECO:0000313" key="5">
    <source>
        <dbReference type="EMBL" id="AEA47851.1"/>
    </source>
</evidence>
<dbReference type="KEGG" id="ave:Arcve_1856"/>
<keyword evidence="2 5" id="KW-0645">Protease</keyword>
<keyword evidence="4" id="KW-0378">Hydrolase</keyword>
<dbReference type="PANTHER" id="PTHR30302">
    <property type="entry name" value="HYDROGENASE 1 MATURATION PROTEASE"/>
    <property type="match status" value="1"/>
</dbReference>
<dbReference type="Proteomes" id="UP000008136">
    <property type="component" value="Chromosome"/>
</dbReference>
<comment type="similarity">
    <text evidence="1">Belongs to the peptidase A31 family.</text>
</comment>
<name>F2KRB7_ARCVS</name>
<dbReference type="eggNOG" id="arCOG04429">
    <property type="taxonomic scope" value="Archaea"/>
</dbReference>
<dbReference type="AlphaFoldDB" id="F2KRB7"/>